<dbReference type="Pfam" id="PF13470">
    <property type="entry name" value="PIN_3"/>
    <property type="match status" value="1"/>
</dbReference>
<reference evidence="2 3" key="1">
    <citation type="journal article" date="2005" name="Arch. Microbiol.">
        <title>The genome sequence of an anaerobic aromatic-degrading denitrifying bacterium, strain EbN1.</title>
        <authorList>
            <person name="Rabus R."/>
            <person name="Kube M."/>
            <person name="Heider J."/>
            <person name="Beck A."/>
            <person name="Heitmann K."/>
            <person name="Widdel F."/>
            <person name="Reinhardt R."/>
        </authorList>
    </citation>
    <scope>NUCLEOTIDE SEQUENCE [LARGE SCALE GENOMIC DNA]</scope>
    <source>
        <strain evidence="2 3">EbN1</strain>
    </source>
</reference>
<dbReference type="PANTHER" id="PTHR34610">
    <property type="entry name" value="SSL7007 PROTEIN"/>
    <property type="match status" value="1"/>
</dbReference>
<evidence type="ECO:0000313" key="2">
    <source>
        <dbReference type="EMBL" id="CAI09088.1"/>
    </source>
</evidence>
<keyword evidence="3" id="KW-1185">Reference proteome</keyword>
<dbReference type="InterPro" id="IPR002850">
    <property type="entry name" value="PIN_toxin-like"/>
</dbReference>
<dbReference type="Proteomes" id="UP000006552">
    <property type="component" value="Chromosome"/>
</dbReference>
<evidence type="ECO:0000259" key="1">
    <source>
        <dbReference type="SMART" id="SM00670"/>
    </source>
</evidence>
<dbReference type="PANTHER" id="PTHR34610:SF4">
    <property type="entry name" value="SLL8027 PROTEIN"/>
    <property type="match status" value="1"/>
</dbReference>
<accession>Q5P0S6</accession>
<dbReference type="AlphaFoldDB" id="Q5P0S6"/>
<dbReference type="EMBL" id="CR555306">
    <property type="protein sequence ID" value="CAI09088.1"/>
    <property type="molecule type" value="Genomic_DNA"/>
</dbReference>
<dbReference type="eggNOG" id="COG1569">
    <property type="taxonomic scope" value="Bacteria"/>
</dbReference>
<protein>
    <recommendedName>
        <fullName evidence="1">PIN domain-containing protein</fullName>
    </recommendedName>
</protein>
<evidence type="ECO:0000313" key="3">
    <source>
        <dbReference type="Proteomes" id="UP000006552"/>
    </source>
</evidence>
<dbReference type="HOGENOM" id="CLU_116617_3_1_4"/>
<dbReference type="RefSeq" id="WP_011238769.1">
    <property type="nucleotide sequence ID" value="NC_006513.1"/>
</dbReference>
<organism evidence="2 3">
    <name type="scientific">Aromatoleum aromaticum (strain DSM 19018 / LMG 30748 / EbN1)</name>
    <name type="common">Azoarcus sp. (strain EbN1)</name>
    <dbReference type="NCBI Taxonomy" id="76114"/>
    <lineage>
        <taxon>Bacteria</taxon>
        <taxon>Pseudomonadati</taxon>
        <taxon>Pseudomonadota</taxon>
        <taxon>Betaproteobacteria</taxon>
        <taxon>Rhodocyclales</taxon>
        <taxon>Rhodocyclaceae</taxon>
        <taxon>Aromatoleum</taxon>
    </lineage>
</organism>
<sequence>MRVVLDTNILFSALISPHGPPDTIYRAWRTARFELVTSRTQLEEIRRASRYPKLQAVLQPAKVGVMINNLQRAVLLEKLPDQFSADDPDDAFLLAMAAAGKADYLVTGDRRAGLLQRGHQGRTRILTPTAFCAEVLKA</sequence>
<dbReference type="KEGG" id="eba:ebB182"/>
<dbReference type="OrthoDB" id="9792229at2"/>
<dbReference type="CDD" id="cd18715">
    <property type="entry name" value="PIN_VapC-like"/>
    <property type="match status" value="1"/>
</dbReference>
<feature type="domain" description="PIN" evidence="1">
    <location>
        <begin position="1"/>
        <end position="114"/>
    </location>
</feature>
<dbReference type="STRING" id="76114.ebB182"/>
<dbReference type="SMART" id="SM00670">
    <property type="entry name" value="PINc"/>
    <property type="match status" value="1"/>
</dbReference>
<proteinExistence type="predicted"/>
<name>Q5P0S6_AROAE</name>
<dbReference type="NCBIfam" id="TIGR00305">
    <property type="entry name" value="putative toxin-antitoxin system toxin component, PIN family"/>
    <property type="match status" value="1"/>
</dbReference>
<gene>
    <name evidence="2" type="ORF">ebB182</name>
</gene>
<dbReference type="InterPro" id="IPR002716">
    <property type="entry name" value="PIN_dom"/>
</dbReference>
<dbReference type="InterPro" id="IPR029060">
    <property type="entry name" value="PIN-like_dom_sf"/>
</dbReference>
<dbReference type="SUPFAM" id="SSF88723">
    <property type="entry name" value="PIN domain-like"/>
    <property type="match status" value="1"/>
</dbReference>